<evidence type="ECO:0008006" key="3">
    <source>
        <dbReference type="Google" id="ProtNLM"/>
    </source>
</evidence>
<name>A0A562KAZ3_9FLAO</name>
<proteinExistence type="predicted"/>
<keyword evidence="2" id="KW-1185">Reference proteome</keyword>
<comment type="caution">
    <text evidence="1">The sequence shown here is derived from an EMBL/GenBank/DDBJ whole genome shotgun (WGS) entry which is preliminary data.</text>
</comment>
<protein>
    <recommendedName>
        <fullName evidence="3">TonB-like protein</fullName>
    </recommendedName>
</protein>
<dbReference type="AlphaFoldDB" id="A0A562KAZ3"/>
<organism evidence="1 2">
    <name type="scientific">Flavobacterium cheniae</name>
    <dbReference type="NCBI Taxonomy" id="295428"/>
    <lineage>
        <taxon>Bacteria</taxon>
        <taxon>Pseudomonadati</taxon>
        <taxon>Bacteroidota</taxon>
        <taxon>Flavobacteriia</taxon>
        <taxon>Flavobacteriales</taxon>
        <taxon>Flavobacteriaceae</taxon>
        <taxon>Flavobacterium</taxon>
    </lineage>
</organism>
<dbReference type="RefSeq" id="WP_133608087.1">
    <property type="nucleotide sequence ID" value="NZ_SNZC01000002.1"/>
</dbReference>
<gene>
    <name evidence="1" type="ORF">IP97_02321</name>
</gene>
<dbReference type="OrthoDB" id="769014at2"/>
<sequence length="123" mass="14625">MKIRIAFVLLVITLFYSESIWSQRPVLTDEETVSEMVTTEMHEVFQSPDFIKKKNKKFSEITGDMTIDITVIQSGKVATFFKVDSTIKDIDFINFMSEYILTHKFKFKLEKKKRYKIRYNISF</sequence>
<dbReference type="EMBL" id="VLKM01000011">
    <property type="protein sequence ID" value="TWH92578.1"/>
    <property type="molecule type" value="Genomic_DNA"/>
</dbReference>
<evidence type="ECO:0000313" key="1">
    <source>
        <dbReference type="EMBL" id="TWH92578.1"/>
    </source>
</evidence>
<evidence type="ECO:0000313" key="2">
    <source>
        <dbReference type="Proteomes" id="UP000315312"/>
    </source>
</evidence>
<dbReference type="Proteomes" id="UP000315312">
    <property type="component" value="Unassembled WGS sequence"/>
</dbReference>
<accession>A0A562KAZ3</accession>
<reference evidence="1 2" key="1">
    <citation type="journal article" date="2015" name="Stand. Genomic Sci.">
        <title>Genomic Encyclopedia of Bacterial and Archaeal Type Strains, Phase III: the genomes of soil and plant-associated and newly described type strains.</title>
        <authorList>
            <person name="Whitman W.B."/>
            <person name="Woyke T."/>
            <person name="Klenk H.P."/>
            <person name="Zhou Y."/>
            <person name="Lilburn T.G."/>
            <person name="Beck B.J."/>
            <person name="De Vos P."/>
            <person name="Vandamme P."/>
            <person name="Eisen J.A."/>
            <person name="Garrity G."/>
            <person name="Hugenholtz P."/>
            <person name="Kyrpides N.C."/>
        </authorList>
    </citation>
    <scope>NUCLEOTIDE SEQUENCE [LARGE SCALE GENOMIC DNA]</scope>
    <source>
        <strain evidence="1 2">CGMCC 1.6844</strain>
    </source>
</reference>